<gene>
    <name evidence="7" type="ORF">C0216_14140</name>
</gene>
<dbReference type="PRINTS" id="PR00455">
    <property type="entry name" value="HTHTETR"/>
</dbReference>
<accession>A0A344U0M4</accession>
<evidence type="ECO:0000256" key="3">
    <source>
        <dbReference type="ARBA" id="ARBA00023163"/>
    </source>
</evidence>
<dbReference type="AlphaFoldDB" id="A0A344U0M4"/>
<dbReference type="OrthoDB" id="3212503at2"/>
<dbReference type="Proteomes" id="UP000252004">
    <property type="component" value="Chromosome"/>
</dbReference>
<feature type="domain" description="HTH tetR-type" evidence="6">
    <location>
        <begin position="39"/>
        <end position="99"/>
    </location>
</feature>
<dbReference type="KEGG" id="sgz:C0216_14140"/>
<dbReference type="Gene3D" id="1.10.10.60">
    <property type="entry name" value="Homeodomain-like"/>
    <property type="match status" value="1"/>
</dbReference>
<reference evidence="7 8" key="1">
    <citation type="submission" date="2018-01" db="EMBL/GenBank/DDBJ databases">
        <title>Draft genome Sequence of streptomyces globosus LZH-48.</title>
        <authorList>
            <person name="Ran K."/>
            <person name="Li Z."/>
            <person name="Wei S."/>
            <person name="Dong R."/>
        </authorList>
    </citation>
    <scope>NUCLEOTIDE SEQUENCE [LARGE SCALE GENOMIC DNA]</scope>
    <source>
        <strain evidence="7 8">LZH-48</strain>
    </source>
</reference>
<keyword evidence="1" id="KW-0805">Transcription regulation</keyword>
<dbReference type="PROSITE" id="PS50977">
    <property type="entry name" value="HTH_TETR_2"/>
    <property type="match status" value="1"/>
</dbReference>
<dbReference type="PANTHER" id="PTHR47506">
    <property type="entry name" value="TRANSCRIPTIONAL REGULATORY PROTEIN"/>
    <property type="match status" value="1"/>
</dbReference>
<dbReference type="InterPro" id="IPR009057">
    <property type="entry name" value="Homeodomain-like_sf"/>
</dbReference>
<dbReference type="GO" id="GO:0003677">
    <property type="term" value="F:DNA binding"/>
    <property type="evidence" value="ECO:0007669"/>
    <property type="project" value="UniProtKB-UniRule"/>
</dbReference>
<sequence>MSAEAGRGPRQAEDPRTDRRPQPERRTQPGRRTQADRRARTRSALLEAAARGLSRHGYANLALERVAAEAGYTRGALYHQFAGKEELALAVVRWVDETWAAEVGDPAAAEADPVAALMLMARGHAVYCRRDVAGVIRVLAIEFAGRDHPVARELGRILGKLTGDVERRIAEGRRSGAIPPGPPAADTARACLGAMEGLVSHDGIVPPHDVELAERAVRGVLGLPPAKPHGPVTAR</sequence>
<dbReference type="RefSeq" id="WP_114055629.1">
    <property type="nucleotide sequence ID" value="NZ_CP030862.1"/>
</dbReference>
<dbReference type="PANTHER" id="PTHR47506:SF6">
    <property type="entry name" value="HTH-TYPE TRANSCRIPTIONAL REPRESSOR NEMR"/>
    <property type="match status" value="1"/>
</dbReference>
<dbReference type="SUPFAM" id="SSF48498">
    <property type="entry name" value="Tetracyclin repressor-like, C-terminal domain"/>
    <property type="match status" value="1"/>
</dbReference>
<protein>
    <submittedName>
        <fullName evidence="7">TetR/AcrR family transcriptional regulator</fullName>
    </submittedName>
</protein>
<dbReference type="Pfam" id="PF00440">
    <property type="entry name" value="TetR_N"/>
    <property type="match status" value="1"/>
</dbReference>
<name>A0A344U0M4_9ACTN</name>
<feature type="compositionally biased region" description="Basic and acidic residues" evidence="5">
    <location>
        <begin position="10"/>
        <end position="38"/>
    </location>
</feature>
<keyword evidence="3" id="KW-0804">Transcription</keyword>
<evidence type="ECO:0000259" key="6">
    <source>
        <dbReference type="PROSITE" id="PS50977"/>
    </source>
</evidence>
<feature type="DNA-binding region" description="H-T-H motif" evidence="4">
    <location>
        <begin position="62"/>
        <end position="81"/>
    </location>
</feature>
<keyword evidence="2 4" id="KW-0238">DNA-binding</keyword>
<dbReference type="EMBL" id="CP030862">
    <property type="protein sequence ID" value="AXE24445.1"/>
    <property type="molecule type" value="Genomic_DNA"/>
</dbReference>
<keyword evidence="8" id="KW-1185">Reference proteome</keyword>
<feature type="region of interest" description="Disordered" evidence="5">
    <location>
        <begin position="1"/>
        <end position="41"/>
    </location>
</feature>
<proteinExistence type="predicted"/>
<dbReference type="InterPro" id="IPR001647">
    <property type="entry name" value="HTH_TetR"/>
</dbReference>
<evidence type="ECO:0000313" key="7">
    <source>
        <dbReference type="EMBL" id="AXE24445.1"/>
    </source>
</evidence>
<evidence type="ECO:0000256" key="4">
    <source>
        <dbReference type="PROSITE-ProRule" id="PRU00335"/>
    </source>
</evidence>
<evidence type="ECO:0000256" key="1">
    <source>
        <dbReference type="ARBA" id="ARBA00023015"/>
    </source>
</evidence>
<evidence type="ECO:0000256" key="2">
    <source>
        <dbReference type="ARBA" id="ARBA00023125"/>
    </source>
</evidence>
<organism evidence="7 8">
    <name type="scientific">Streptomyces globosus</name>
    <dbReference type="NCBI Taxonomy" id="68209"/>
    <lineage>
        <taxon>Bacteria</taxon>
        <taxon>Bacillati</taxon>
        <taxon>Actinomycetota</taxon>
        <taxon>Actinomycetes</taxon>
        <taxon>Kitasatosporales</taxon>
        <taxon>Streptomycetaceae</taxon>
        <taxon>Streptomyces</taxon>
    </lineage>
</organism>
<evidence type="ECO:0000256" key="5">
    <source>
        <dbReference type="SAM" id="MobiDB-lite"/>
    </source>
</evidence>
<dbReference type="InterPro" id="IPR036271">
    <property type="entry name" value="Tet_transcr_reg_TetR-rel_C_sf"/>
</dbReference>
<dbReference type="SUPFAM" id="SSF46689">
    <property type="entry name" value="Homeodomain-like"/>
    <property type="match status" value="1"/>
</dbReference>
<dbReference type="Gene3D" id="1.10.357.10">
    <property type="entry name" value="Tetracycline Repressor, domain 2"/>
    <property type="match status" value="1"/>
</dbReference>
<evidence type="ECO:0000313" key="8">
    <source>
        <dbReference type="Proteomes" id="UP000252004"/>
    </source>
</evidence>